<evidence type="ECO:0000256" key="3">
    <source>
        <dbReference type="ARBA" id="ARBA00022969"/>
    </source>
</evidence>
<dbReference type="Proteomes" id="UP000677918">
    <property type="component" value="Unassembled WGS sequence"/>
</dbReference>
<dbReference type="AlphaFoldDB" id="A0A8J4H0W1"/>
<dbReference type="Pfam" id="PF08141">
    <property type="entry name" value="SspH"/>
    <property type="match status" value="1"/>
</dbReference>
<dbReference type="GO" id="GO:0030435">
    <property type="term" value="P:sporulation resulting in formation of a cellular spore"/>
    <property type="evidence" value="ECO:0007669"/>
    <property type="project" value="UniProtKB-KW"/>
</dbReference>
<dbReference type="RefSeq" id="WP_213409978.1">
    <property type="nucleotide sequence ID" value="NZ_BOVK01000003.1"/>
</dbReference>
<accession>A0A8J4H0W1</accession>
<sequence>MDTKRAKEILNSVNKVNVAFEGDSVWIDSVDEVNGVADIHVEHNEEKRRTVPVEELQEL</sequence>
<dbReference type="GO" id="GO:0030436">
    <property type="term" value="P:asexual sporulation"/>
    <property type="evidence" value="ECO:0007669"/>
    <property type="project" value="InterPro"/>
</dbReference>
<evidence type="ECO:0000256" key="1">
    <source>
        <dbReference type="ARBA" id="ARBA00004288"/>
    </source>
</evidence>
<dbReference type="NCBIfam" id="TIGR02861">
    <property type="entry name" value="SASP_H"/>
    <property type="match status" value="1"/>
</dbReference>
<comment type="caution">
    <text evidence="4">The sequence shown here is derived from an EMBL/GenBank/DDBJ whole genome shotgun (WGS) entry which is preliminary data.</text>
</comment>
<dbReference type="InterPro" id="IPR012610">
    <property type="entry name" value="SASP_SspH"/>
</dbReference>
<comment type="similarity">
    <text evidence="2">Belongs to the SspH family.</text>
</comment>
<name>A0A8J4H0W1_9BACL</name>
<keyword evidence="3" id="KW-0749">Sporulation</keyword>
<evidence type="ECO:0000256" key="2">
    <source>
        <dbReference type="ARBA" id="ARBA00006573"/>
    </source>
</evidence>
<organism evidence="4 5">
    <name type="scientific">Xylanibacillus composti</name>
    <dbReference type="NCBI Taxonomy" id="1572762"/>
    <lineage>
        <taxon>Bacteria</taxon>
        <taxon>Bacillati</taxon>
        <taxon>Bacillota</taxon>
        <taxon>Bacilli</taxon>
        <taxon>Bacillales</taxon>
        <taxon>Paenibacillaceae</taxon>
        <taxon>Xylanibacillus</taxon>
    </lineage>
</organism>
<reference evidence="4" key="1">
    <citation type="submission" date="2021-04" db="EMBL/GenBank/DDBJ databases">
        <title>Draft genome sequence of Xylanibacillus composti strain K13.</title>
        <authorList>
            <person name="Uke A."/>
            <person name="Chhe C."/>
            <person name="Baramee S."/>
            <person name="Kosugi A."/>
        </authorList>
    </citation>
    <scope>NUCLEOTIDE SEQUENCE</scope>
    <source>
        <strain evidence="4">K13</strain>
    </source>
</reference>
<protein>
    <recommendedName>
        <fullName evidence="6">Small, acid-soluble spore protein H</fullName>
    </recommendedName>
</protein>
<proteinExistence type="inferred from homology"/>
<dbReference type="HAMAP" id="MF_00667">
    <property type="entry name" value="SspH"/>
    <property type="match status" value="1"/>
</dbReference>
<dbReference type="EMBL" id="BOVK01000003">
    <property type="protein sequence ID" value="GIQ67377.1"/>
    <property type="molecule type" value="Genomic_DNA"/>
</dbReference>
<dbReference type="GO" id="GO:0042601">
    <property type="term" value="C:endospore-forming forespore"/>
    <property type="evidence" value="ECO:0007669"/>
    <property type="project" value="InterPro"/>
</dbReference>
<gene>
    <name evidence="4" type="ORF">XYCOK13_02010</name>
</gene>
<keyword evidence="5" id="KW-1185">Reference proteome</keyword>
<evidence type="ECO:0008006" key="6">
    <source>
        <dbReference type="Google" id="ProtNLM"/>
    </source>
</evidence>
<evidence type="ECO:0000313" key="4">
    <source>
        <dbReference type="EMBL" id="GIQ67377.1"/>
    </source>
</evidence>
<evidence type="ECO:0000313" key="5">
    <source>
        <dbReference type="Proteomes" id="UP000677918"/>
    </source>
</evidence>
<comment type="subcellular location">
    <subcellularLocation>
        <location evidence="1">Spore core</location>
    </subcellularLocation>
</comment>